<dbReference type="InterPro" id="IPR046335">
    <property type="entry name" value="LacI/GalR-like_sensor"/>
</dbReference>
<dbReference type="RefSeq" id="WP_005539517.1">
    <property type="nucleotide sequence ID" value="NZ_JH378829.1"/>
</dbReference>
<dbReference type="CDD" id="cd01392">
    <property type="entry name" value="HTH_LacI"/>
    <property type="match status" value="1"/>
</dbReference>
<dbReference type="GO" id="GO:0000976">
    <property type="term" value="F:transcription cis-regulatory region binding"/>
    <property type="evidence" value="ECO:0007669"/>
    <property type="project" value="TreeGrafter"/>
</dbReference>
<dbReference type="Gene3D" id="1.10.260.40">
    <property type="entry name" value="lambda repressor-like DNA-binding domains"/>
    <property type="match status" value="1"/>
</dbReference>
<dbReference type="PROSITE" id="PS50932">
    <property type="entry name" value="HTH_LACI_2"/>
    <property type="match status" value="1"/>
</dbReference>
<keyword evidence="1" id="KW-0805">Transcription regulation</keyword>
<dbReference type="Pfam" id="PF00356">
    <property type="entry name" value="LacI"/>
    <property type="match status" value="1"/>
</dbReference>
<dbReference type="InterPro" id="IPR010982">
    <property type="entry name" value="Lambda_DNA-bd_dom_sf"/>
</dbReference>
<proteinExistence type="predicted"/>
<dbReference type="InterPro" id="IPR028082">
    <property type="entry name" value="Peripla_BP_I"/>
</dbReference>
<dbReference type="PATRIC" id="fig|679200.3.peg.482"/>
<dbReference type="Gene3D" id="3.40.50.2300">
    <property type="match status" value="2"/>
</dbReference>
<dbReference type="EMBL" id="ACZL01000009">
    <property type="protein sequence ID" value="EHI56388.1"/>
    <property type="molecule type" value="Genomic_DNA"/>
</dbReference>
<dbReference type="AlphaFoldDB" id="G5GFW4"/>
<dbReference type="eggNOG" id="COG1609">
    <property type="taxonomic scope" value="Bacteria"/>
</dbReference>
<dbReference type="OrthoDB" id="9789891at2"/>
<evidence type="ECO:0000256" key="1">
    <source>
        <dbReference type="ARBA" id="ARBA00023015"/>
    </source>
</evidence>
<dbReference type="GO" id="GO:0003700">
    <property type="term" value="F:DNA-binding transcription factor activity"/>
    <property type="evidence" value="ECO:0007669"/>
    <property type="project" value="TreeGrafter"/>
</dbReference>
<gene>
    <name evidence="5" type="ORF">HMPREF9333_00453</name>
</gene>
<dbReference type="SUPFAM" id="SSF47413">
    <property type="entry name" value="lambda repressor-like DNA-binding domains"/>
    <property type="match status" value="1"/>
</dbReference>
<dbReference type="SMART" id="SM00354">
    <property type="entry name" value="HTH_LACI"/>
    <property type="match status" value="1"/>
</dbReference>
<dbReference type="SUPFAM" id="SSF53822">
    <property type="entry name" value="Periplasmic binding protein-like I"/>
    <property type="match status" value="1"/>
</dbReference>
<evidence type="ECO:0000313" key="6">
    <source>
        <dbReference type="Proteomes" id="UP000003011"/>
    </source>
</evidence>
<keyword evidence="2" id="KW-0238">DNA-binding</keyword>
<sequence length="340" mass="38061">MNIKDIAAEAGYSVGTVSRVLNNHPGVSQRAKRRVLETAEKYRFYINSNAKHLKQADYMAVAIIVKGTDNMLFASIVEKLQEFIYKEKYDCLIHYINEEDNEVEFAIKLIQERQPKGILFLGSNEQYFKESFAYIKVPCVMVANSAKQLGFSHLSGVCVNDREAAKQAIVHLIKLGHRNIAVIGGSTDSSSPSQERYLGVIEAFKESGIDFNPKLQYESTCFSMEGGYCSMKKLLERYSELSAVFAMSDVMAIGAMRAVREAGLNVPEDVSVVGFDGVEIGKYLYPMLTTVKQPMYDIAKYSFDTLMKCIDGDDAVHTLLPFSFQKRGSSAHIDGRRILN</sequence>
<evidence type="ECO:0000259" key="4">
    <source>
        <dbReference type="PROSITE" id="PS50932"/>
    </source>
</evidence>
<dbReference type="STRING" id="679200.HMPREF9333_00453"/>
<dbReference type="InterPro" id="IPR000843">
    <property type="entry name" value="HTH_LacI"/>
</dbReference>
<feature type="domain" description="HTH lacI-type" evidence="4">
    <location>
        <begin position="1"/>
        <end position="55"/>
    </location>
</feature>
<evidence type="ECO:0000256" key="3">
    <source>
        <dbReference type="ARBA" id="ARBA00023163"/>
    </source>
</evidence>
<evidence type="ECO:0000256" key="2">
    <source>
        <dbReference type="ARBA" id="ARBA00023125"/>
    </source>
</evidence>
<organism evidence="5 6">
    <name type="scientific">Johnsonella ignava ATCC 51276</name>
    <dbReference type="NCBI Taxonomy" id="679200"/>
    <lineage>
        <taxon>Bacteria</taxon>
        <taxon>Bacillati</taxon>
        <taxon>Bacillota</taxon>
        <taxon>Clostridia</taxon>
        <taxon>Lachnospirales</taxon>
        <taxon>Lachnospiraceae</taxon>
        <taxon>Johnsonella</taxon>
    </lineage>
</organism>
<name>G5GFW4_9FIRM</name>
<reference evidence="5 6" key="1">
    <citation type="submission" date="2011-08" db="EMBL/GenBank/DDBJ databases">
        <title>The Genome Sequence of Johnsonella ignava ATCC 51276.</title>
        <authorList>
            <consortium name="The Broad Institute Genome Sequencing Platform"/>
            <person name="Earl A."/>
            <person name="Ward D."/>
            <person name="Feldgarden M."/>
            <person name="Gevers D."/>
            <person name="Izard J."/>
            <person name="Blanton J.M."/>
            <person name="Baranova O.V."/>
            <person name="Dewhirst F.E."/>
            <person name="Young S.K."/>
            <person name="Zeng Q."/>
            <person name="Gargeya S."/>
            <person name="Fitzgerald M."/>
            <person name="Haas B."/>
            <person name="Abouelleil A."/>
            <person name="Alvarado L."/>
            <person name="Arachchi H.M."/>
            <person name="Berlin A."/>
            <person name="Brown A."/>
            <person name="Chapman S.B."/>
            <person name="Chen Z."/>
            <person name="Dunbar C."/>
            <person name="Freedman E."/>
            <person name="Gearin G."/>
            <person name="Gellesch M."/>
            <person name="Goldberg J."/>
            <person name="Griggs A."/>
            <person name="Gujja S."/>
            <person name="Heiman D."/>
            <person name="Howarth C."/>
            <person name="Larson L."/>
            <person name="Lui A."/>
            <person name="MacDonald P.J.P."/>
            <person name="Montmayeur A."/>
            <person name="Murphy C."/>
            <person name="Neiman D."/>
            <person name="Pearson M."/>
            <person name="Priest M."/>
            <person name="Roberts A."/>
            <person name="Saif S."/>
            <person name="Shea T."/>
            <person name="Shenoy N."/>
            <person name="Sisk P."/>
            <person name="Stolte C."/>
            <person name="Sykes S."/>
            <person name="Wortman J."/>
            <person name="Nusbaum C."/>
            <person name="Birren B."/>
        </authorList>
    </citation>
    <scope>NUCLEOTIDE SEQUENCE [LARGE SCALE GENOMIC DNA]</scope>
    <source>
        <strain evidence="5 6">ATCC 51276</strain>
    </source>
</reference>
<dbReference type="PANTHER" id="PTHR30146:SF109">
    <property type="entry name" value="HTH-TYPE TRANSCRIPTIONAL REGULATOR GALS"/>
    <property type="match status" value="1"/>
</dbReference>
<protein>
    <recommendedName>
        <fullName evidence="4">HTH lacI-type domain-containing protein</fullName>
    </recommendedName>
</protein>
<dbReference type="HOGENOM" id="CLU_037628_6_1_9"/>
<accession>G5GFW4</accession>
<dbReference type="PANTHER" id="PTHR30146">
    <property type="entry name" value="LACI-RELATED TRANSCRIPTIONAL REPRESSOR"/>
    <property type="match status" value="1"/>
</dbReference>
<dbReference type="Pfam" id="PF13377">
    <property type="entry name" value="Peripla_BP_3"/>
    <property type="match status" value="1"/>
</dbReference>
<evidence type="ECO:0000313" key="5">
    <source>
        <dbReference type="EMBL" id="EHI56388.1"/>
    </source>
</evidence>
<keyword evidence="3" id="KW-0804">Transcription</keyword>
<comment type="caution">
    <text evidence="5">The sequence shown here is derived from an EMBL/GenBank/DDBJ whole genome shotgun (WGS) entry which is preliminary data.</text>
</comment>
<keyword evidence="6" id="KW-1185">Reference proteome</keyword>
<dbReference type="CDD" id="cd06267">
    <property type="entry name" value="PBP1_LacI_sugar_binding-like"/>
    <property type="match status" value="1"/>
</dbReference>
<dbReference type="Proteomes" id="UP000003011">
    <property type="component" value="Unassembled WGS sequence"/>
</dbReference>